<accession>A0A090AKS8</accession>
<proteinExistence type="predicted"/>
<keyword evidence="6" id="KW-0472">Membrane</keyword>
<keyword evidence="7" id="KW-0998">Cell outer membrane</keyword>
<dbReference type="SUPFAM" id="SSF51126">
    <property type="entry name" value="Pectin lyase-like"/>
    <property type="match status" value="2"/>
</dbReference>
<dbReference type="PANTHER" id="PTHR11319:SF35">
    <property type="entry name" value="OUTER MEMBRANE PROTEIN PMPC-RELATED"/>
    <property type="match status" value="1"/>
</dbReference>
<name>A0A090AKS8_9GAMM</name>
<dbReference type="InterPro" id="IPR003368">
    <property type="entry name" value="POMP_repeat"/>
</dbReference>
<dbReference type="InterPro" id="IPR015919">
    <property type="entry name" value="Cadherin-like_sf"/>
</dbReference>
<dbReference type="NCBIfam" id="NF012200">
    <property type="entry name" value="choice_anch_D"/>
    <property type="match status" value="4"/>
</dbReference>
<dbReference type="InterPro" id="IPR011050">
    <property type="entry name" value="Pectin_lyase_fold/virulence"/>
</dbReference>
<dbReference type="Gene3D" id="2.60.40.60">
    <property type="entry name" value="Cadherins"/>
    <property type="match status" value="2"/>
</dbReference>
<dbReference type="SMART" id="SM00112">
    <property type="entry name" value="CA"/>
    <property type="match status" value="2"/>
</dbReference>
<feature type="domain" description="Cadherin" evidence="8">
    <location>
        <begin position="1574"/>
        <end position="1665"/>
    </location>
</feature>
<feature type="domain" description="Cadherin" evidence="8">
    <location>
        <begin position="1792"/>
        <end position="1884"/>
    </location>
</feature>
<evidence type="ECO:0000259" key="8">
    <source>
        <dbReference type="PROSITE" id="PS50268"/>
    </source>
</evidence>
<evidence type="ECO:0000313" key="10">
    <source>
        <dbReference type="Proteomes" id="UP000031623"/>
    </source>
</evidence>
<dbReference type="SUPFAM" id="SSF49313">
    <property type="entry name" value="Cadherin-like"/>
    <property type="match status" value="2"/>
</dbReference>
<evidence type="ECO:0000256" key="1">
    <source>
        <dbReference type="ARBA" id="ARBA00004196"/>
    </source>
</evidence>
<gene>
    <name evidence="9" type="ORF">THII_1975</name>
</gene>
<dbReference type="InterPro" id="IPR013783">
    <property type="entry name" value="Ig-like_fold"/>
</dbReference>
<evidence type="ECO:0000256" key="3">
    <source>
        <dbReference type="ARBA" id="ARBA00004613"/>
    </source>
</evidence>
<dbReference type="KEGG" id="tig:THII_1975"/>
<dbReference type="GO" id="GO:0005509">
    <property type="term" value="F:calcium ion binding"/>
    <property type="evidence" value="ECO:0007669"/>
    <property type="project" value="InterPro"/>
</dbReference>
<evidence type="ECO:0000256" key="5">
    <source>
        <dbReference type="ARBA" id="ARBA00022729"/>
    </source>
</evidence>
<dbReference type="Pfam" id="PF02415">
    <property type="entry name" value="Chlam_PMP"/>
    <property type="match status" value="1"/>
</dbReference>
<dbReference type="PROSITE" id="PS50268">
    <property type="entry name" value="CADHERIN_2"/>
    <property type="match status" value="2"/>
</dbReference>
<dbReference type="GO" id="GO:0005576">
    <property type="term" value="C:extracellular region"/>
    <property type="evidence" value="ECO:0007669"/>
    <property type="project" value="UniProtKB-SubCell"/>
</dbReference>
<evidence type="ECO:0000256" key="7">
    <source>
        <dbReference type="ARBA" id="ARBA00023237"/>
    </source>
</evidence>
<comment type="subcellular location">
    <subcellularLocation>
        <location evidence="1">Cell envelope</location>
    </subcellularLocation>
    <subcellularLocation>
        <location evidence="2">Cell outer membrane</location>
    </subcellularLocation>
    <subcellularLocation>
        <location evidence="3">Secreted</location>
    </subcellularLocation>
</comment>
<reference evidence="9 10" key="1">
    <citation type="journal article" date="2014" name="ISME J.">
        <title>Ecophysiology of Thioploca ingrica as revealed by the complete genome sequence supplemented with proteomic evidence.</title>
        <authorList>
            <person name="Kojima H."/>
            <person name="Ogura Y."/>
            <person name="Yamamoto N."/>
            <person name="Togashi T."/>
            <person name="Mori H."/>
            <person name="Watanabe T."/>
            <person name="Nemoto F."/>
            <person name="Kurokawa K."/>
            <person name="Hayashi T."/>
            <person name="Fukui M."/>
        </authorList>
    </citation>
    <scope>NUCLEOTIDE SEQUENCE [LARGE SCALE GENOMIC DNA]</scope>
</reference>
<protein>
    <recommendedName>
        <fullName evidence="8">Cadherin domain-containing protein</fullName>
    </recommendedName>
</protein>
<evidence type="ECO:0000313" key="9">
    <source>
        <dbReference type="EMBL" id="BAP56272.1"/>
    </source>
</evidence>
<dbReference type="InterPro" id="IPR012334">
    <property type="entry name" value="Pectin_lyas_fold"/>
</dbReference>
<dbReference type="PANTHER" id="PTHR11319">
    <property type="entry name" value="G PROTEIN-COUPLED RECEPTOR-RELATED"/>
    <property type="match status" value="1"/>
</dbReference>
<dbReference type="Gene3D" id="2.160.20.10">
    <property type="entry name" value="Single-stranded right-handed beta-helix, Pectin lyase-like"/>
    <property type="match status" value="1"/>
</dbReference>
<organism evidence="9 10">
    <name type="scientific">Thioploca ingrica</name>
    <dbReference type="NCBI Taxonomy" id="40754"/>
    <lineage>
        <taxon>Bacteria</taxon>
        <taxon>Pseudomonadati</taxon>
        <taxon>Pseudomonadota</taxon>
        <taxon>Gammaproteobacteria</taxon>
        <taxon>Thiotrichales</taxon>
        <taxon>Thiotrichaceae</taxon>
        <taxon>Thioploca</taxon>
    </lineage>
</organism>
<dbReference type="GO" id="GO:0007156">
    <property type="term" value="P:homophilic cell adhesion via plasma membrane adhesion molecules"/>
    <property type="evidence" value="ECO:0007669"/>
    <property type="project" value="InterPro"/>
</dbReference>
<dbReference type="Proteomes" id="UP000031623">
    <property type="component" value="Chromosome"/>
</dbReference>
<keyword evidence="5" id="KW-0732">Signal</keyword>
<dbReference type="InterPro" id="IPR002126">
    <property type="entry name" value="Cadherin-like_dom"/>
</dbReference>
<keyword evidence="10" id="KW-1185">Reference proteome</keyword>
<dbReference type="HOGENOM" id="CLU_232603_0_0_6"/>
<dbReference type="CDD" id="cd11304">
    <property type="entry name" value="Cadherin_repeat"/>
    <property type="match status" value="1"/>
</dbReference>
<keyword evidence="4" id="KW-0964">Secreted</keyword>
<evidence type="ECO:0000256" key="4">
    <source>
        <dbReference type="ARBA" id="ARBA00022525"/>
    </source>
</evidence>
<evidence type="ECO:0000256" key="2">
    <source>
        <dbReference type="ARBA" id="ARBA00004442"/>
    </source>
</evidence>
<dbReference type="EMBL" id="AP014633">
    <property type="protein sequence ID" value="BAP56272.1"/>
    <property type="molecule type" value="Genomic_DNA"/>
</dbReference>
<dbReference type="GO" id="GO:0009279">
    <property type="term" value="C:cell outer membrane"/>
    <property type="evidence" value="ECO:0007669"/>
    <property type="project" value="UniProtKB-SubCell"/>
</dbReference>
<evidence type="ECO:0000256" key="6">
    <source>
        <dbReference type="ARBA" id="ARBA00023136"/>
    </source>
</evidence>
<dbReference type="Gene3D" id="2.60.40.10">
    <property type="entry name" value="Immunoglobulins"/>
    <property type="match status" value="2"/>
</dbReference>
<sequence>MGGIIFLVCGLAWSQNISATIIYVKSNAVGENNGSSWQDAYLDLQNALATASIRDQIWVAPGIYTPSQPNDTGDPREVTFKLIDGIKIYGGFAGIIGSEGIFSGLFQNQLVRNPNDYETILSGNIGISDSDTDNSYHVVTSDDTMTNNTLLDGFTITKGNANGGNDKDFGGGLYNRGGKPRLENLIFKNNVATQCGGGIYNFNSTDLVLKAVKLANNVATQNGGGMCNMNSSPQLNSITAINNSAFDGGGIYNNNSILVLNGGYVKENQASNNGGGIYNQNTTLKVTDNLNKVTIQSNQASLNGGGIYNNNSQLTISYFSVEGNLATGNGGGLYDDATSYSSMHHTLFTGNKAANGGGWYSENSNSILRQMTFSGNLAVNQGGGIYHAAGSLVVNNSILWNNADQAGNNQSQSAQIYFDLIPPMVESPIVNYSIIQGGWSDITDYPDHNNNENPRFVSDIDPLLAPQTGGDFHLTPGSPAANTGLNILLDGTVKDFEQKVRIINDIVDMGPYEMQFPSVSQISCKHPKGCGDQQLPINDPTLQFEVTFSEKVTGLDETDLQLHTENLQAHITDISPSSGSHQKTYLVTVTITEVTANLATLRLDVEDNDSIINESNISLGDIGLGNGNFTTGEVYFVDLMPPTVTIEQASQQPDPTGFSPLVFTVTFSEKINGFKETDINFNGSTEKELLTATLIDNNPSYTVAVKGMVKPGLVIATINADVVTDIAGNLNKLSTSTDNQITYEPTPPVVVAIEPKLRNPSKEAMVTYLVTFSEAVTGIDMTDFGLETNLIGAYVDSVTGEGQIYTVKVNTGEGEGDLQLNLVDNDTIVNQLTVPLGGIEANNGNFKGGSYHIDRIAPTVEIVAVDPDPREQGVPSILIQFSEAVTDFDLADLVLTRNGENDLLTSSQNLTSHDQLTWQLDNLFGLNNDNGDYLLVVKAADITDEVGNKVIANATETWRVSHEPFAIYSSNPTPNSMLDFGETAQGASTTVAIEVTKLGSIPLTVELDRISGHQASDFKVITPPLPLTIAELGGTATITVQCTPSEPGLSTAEVTLKTNDPARPRVSYPLKCLGKQPPRYFSEPISESHLDFGHQLVGQSTYQQIHVEQQGELDLQVDFVAITGSHANNFVVTAPPFPVLLTVDKPTQTIQLKCTTTDEGLHTAVLQLATNDPHHPFPTYQLACASEFSVGNYHSTPPPNQTIHLGESIVGRPITTTLVINKTGQMNLQVGLESLTGAHSQDFHLIDPVLPFEIKDETETKTITIQCTPLATGLRQANLVLNSSDPAQPVLTYPLECIGKQPTDVAAILNSLELNSNRDLANDSVSATEPMSYSLVPAPNTLLYFTNSPNNEPTRQTLTVNANQGEPVQIDSWVITGLHADDFLIHSAPLPLNITNNGFAAVEVQCAFSKLDRYGLHTALLEVKVSAPYPASLFYPLVCVSEKPNSPGYDSLPSPESQLNVGENSLGNPTTTGLIVLEVGSSPLEVQTSIITGPQAADFSISEGIAPFSLTATGTHSHSLIVQCIPSELGQRQAYLTLTTNDPDSSQVNYELVCTGLSTSPSAAPTDIYLSNQEVLEGQSTVAQLVGTLTTVDPDIDEAHYYTVVADTKDIFLINNHELYLKPGVTIDFETTPNYTVMIRSTDQAGLFVDKAFTIQVIDSAEAIFSGQIQTSAGAVGSQLTIDAPESITLIGRIQPKQKHLGNQADIIVTYQWWSADDHSTLNLPIVVSKNQLLTPSLEFTLFQGNLIGLAGLFKVHLGYQINNQLLAGEIATLSVRSNRPPTDILLSAAVVAENSPLDTPIGKLVVLDPDQGEWFKCGLIDDAGGRFKIVDNELRVANPYLLDFETARDHSITVKAVDASGEMVEKSLLITVKDEIESNPPAKNSTDDAAAPTPEDLVISIFPKPEQVGEPADILMNYHWLPTHGEPFHWSSSYAQNLYLQPQMDLLIWQGSIKELSGEFIIEPAYLLANGDLMTQPAIRFNIKPNSIPYHLILSNNTVVETSPVGTLVGTLSVEPDIPDRYVHELIDDAARQFSLIDNQIVMAAEQPLTHQQSAHSITVRTMDLQTGSELETALVIYVMPDNP</sequence>
<dbReference type="STRING" id="40754.THII_1975"/>